<evidence type="ECO:0000259" key="2">
    <source>
        <dbReference type="Pfam" id="PF02627"/>
    </source>
</evidence>
<name>A0ABQ3QGL7_9ACTN</name>
<feature type="domain" description="Carboxymuconolactone decarboxylase-like" evidence="2">
    <location>
        <begin position="188"/>
        <end position="273"/>
    </location>
</feature>
<protein>
    <submittedName>
        <fullName evidence="3">Carboxymuconolactone decarboxylase</fullName>
    </submittedName>
</protein>
<feature type="domain" description="Carboxymuconolactone decarboxylase-like" evidence="2">
    <location>
        <begin position="53"/>
        <end position="138"/>
    </location>
</feature>
<dbReference type="Pfam" id="PF02627">
    <property type="entry name" value="CMD"/>
    <property type="match status" value="2"/>
</dbReference>
<keyword evidence="4" id="KW-1185">Reference proteome</keyword>
<dbReference type="InterPro" id="IPR003779">
    <property type="entry name" value="CMD-like"/>
</dbReference>
<dbReference type="Gene3D" id="1.20.1290.10">
    <property type="entry name" value="AhpD-like"/>
    <property type="match status" value="2"/>
</dbReference>
<dbReference type="SUPFAM" id="SSF69118">
    <property type="entry name" value="AhpD-like"/>
    <property type="match status" value="1"/>
</dbReference>
<proteinExistence type="predicted"/>
<dbReference type="InterPro" id="IPR052512">
    <property type="entry name" value="4CMD/NDH-1_regulator"/>
</dbReference>
<comment type="caution">
    <text evidence="3">The sequence shown here is derived from an EMBL/GenBank/DDBJ whole genome shotgun (WGS) entry which is preliminary data.</text>
</comment>
<evidence type="ECO:0000256" key="1">
    <source>
        <dbReference type="SAM" id="MobiDB-lite"/>
    </source>
</evidence>
<feature type="region of interest" description="Disordered" evidence="1">
    <location>
        <begin position="1"/>
        <end position="22"/>
    </location>
</feature>
<reference evidence="3" key="1">
    <citation type="submission" date="2024-05" db="EMBL/GenBank/DDBJ databases">
        <title>Whole genome shotgun sequence of Streptomyces violascens NBRC 12920.</title>
        <authorList>
            <person name="Komaki H."/>
            <person name="Tamura T."/>
        </authorList>
    </citation>
    <scope>NUCLEOTIDE SEQUENCE</scope>
    <source>
        <strain evidence="3">NBRC 12920</strain>
    </source>
</reference>
<dbReference type="InterPro" id="IPR029032">
    <property type="entry name" value="AhpD-like"/>
</dbReference>
<dbReference type="PANTHER" id="PTHR33570:SF10">
    <property type="entry name" value="GAMMA-CARBOXYMUCONOLACTONE DECARBOXYLASE"/>
    <property type="match status" value="1"/>
</dbReference>
<evidence type="ECO:0000313" key="4">
    <source>
        <dbReference type="Proteomes" id="UP001050808"/>
    </source>
</evidence>
<dbReference type="EMBL" id="BNDY01000002">
    <property type="protein sequence ID" value="GHI36416.1"/>
    <property type="molecule type" value="Genomic_DNA"/>
</dbReference>
<dbReference type="RefSeq" id="WP_189960385.1">
    <property type="nucleotide sequence ID" value="NZ_BMUA01000001.1"/>
</dbReference>
<dbReference type="PANTHER" id="PTHR33570">
    <property type="entry name" value="4-CARBOXYMUCONOLACTONE DECARBOXYLASE FAMILY PROTEIN"/>
    <property type="match status" value="1"/>
</dbReference>
<dbReference type="Proteomes" id="UP001050808">
    <property type="component" value="Unassembled WGS sequence"/>
</dbReference>
<accession>A0ABQ3QGL7</accession>
<sequence>MNSAENAKNAVDAQAARTNETTDERYERGLAVLRTVGGRENPAVLDSLADIAPALGHMTVAFGYGDVVSRPGLTLRQRQIATVGALAALGNAAPQLRFHIDGALNVGVSPAEIVEILIHTAVYAGFPAALNGIGVAREVFEARPDAAATPVDTEPLPGDRYERGLAKLAEVDGHAGDQVVASLRDIAPDLARYIVEFAFGDIYSRSALDLKSRELATIAMCTALGTAAPQLRVHIHGFLNVGGTREEVVEVITQMAGYAGFPAAINGITAAREVFEERGASGSGATGQAG</sequence>
<evidence type="ECO:0000313" key="3">
    <source>
        <dbReference type="EMBL" id="GHI36416.1"/>
    </source>
</evidence>
<gene>
    <name evidence="3" type="ORF">Sviol_08240</name>
</gene>
<organism evidence="3 4">
    <name type="scientific">Streptomyces violascens</name>
    <dbReference type="NCBI Taxonomy" id="67381"/>
    <lineage>
        <taxon>Bacteria</taxon>
        <taxon>Bacillati</taxon>
        <taxon>Actinomycetota</taxon>
        <taxon>Actinomycetes</taxon>
        <taxon>Kitasatosporales</taxon>
        <taxon>Streptomycetaceae</taxon>
        <taxon>Streptomyces</taxon>
    </lineage>
</organism>